<reference evidence="10 11" key="1">
    <citation type="submission" date="2017-05" db="EMBL/GenBank/DDBJ databases">
        <title>Functional genome analysis of Paenibacillus pasadenensis strain R16: insights on endophytic life style and antifungal activity.</title>
        <authorList>
            <person name="Passera A."/>
            <person name="Marcolungo L."/>
            <person name="Casati P."/>
            <person name="Brasca M."/>
            <person name="Quaglino F."/>
            <person name="Delledonne M."/>
        </authorList>
    </citation>
    <scope>NUCLEOTIDE SEQUENCE [LARGE SCALE GENOMIC DNA]</scope>
    <source>
        <strain evidence="10 11">R16</strain>
    </source>
</reference>
<keyword evidence="4 10" id="KW-0489">Methyltransferase</keyword>
<evidence type="ECO:0000256" key="4">
    <source>
        <dbReference type="ARBA" id="ARBA00022603"/>
    </source>
</evidence>
<comment type="similarity">
    <text evidence="2">Belongs to the MGMT family.</text>
</comment>
<keyword evidence="11" id="KW-1185">Reference proteome</keyword>
<evidence type="ECO:0000256" key="2">
    <source>
        <dbReference type="ARBA" id="ARBA00008711"/>
    </source>
</evidence>
<dbReference type="GO" id="GO:0006281">
    <property type="term" value="P:DNA repair"/>
    <property type="evidence" value="ECO:0007669"/>
    <property type="project" value="UniProtKB-KW"/>
</dbReference>
<evidence type="ECO:0000256" key="1">
    <source>
        <dbReference type="ARBA" id="ARBA00001286"/>
    </source>
</evidence>
<evidence type="ECO:0000256" key="6">
    <source>
        <dbReference type="ARBA" id="ARBA00022763"/>
    </source>
</evidence>
<evidence type="ECO:0000256" key="8">
    <source>
        <dbReference type="ARBA" id="ARBA00049348"/>
    </source>
</evidence>
<gene>
    <name evidence="10" type="ORF">B8V81_0954</name>
</gene>
<dbReference type="Pfam" id="PF01035">
    <property type="entry name" value="DNA_binding_1"/>
    <property type="match status" value="1"/>
</dbReference>
<accession>A0A2N5N8W5</accession>
<comment type="catalytic activity">
    <reaction evidence="1">
        <text>a 4-O-methyl-thymidine in DNA + L-cysteinyl-[protein] = a thymidine in DNA + S-methyl-L-cysteinyl-[protein]</text>
        <dbReference type="Rhea" id="RHEA:53428"/>
        <dbReference type="Rhea" id="RHEA-COMP:10131"/>
        <dbReference type="Rhea" id="RHEA-COMP:10132"/>
        <dbReference type="Rhea" id="RHEA-COMP:13555"/>
        <dbReference type="Rhea" id="RHEA-COMP:13556"/>
        <dbReference type="ChEBI" id="CHEBI:29950"/>
        <dbReference type="ChEBI" id="CHEBI:82612"/>
        <dbReference type="ChEBI" id="CHEBI:137386"/>
        <dbReference type="ChEBI" id="CHEBI:137387"/>
        <dbReference type="EC" id="2.1.1.63"/>
    </reaction>
</comment>
<keyword evidence="6" id="KW-0227">DNA damage</keyword>
<dbReference type="OrthoDB" id="9802228at2"/>
<evidence type="ECO:0000256" key="3">
    <source>
        <dbReference type="ARBA" id="ARBA00011918"/>
    </source>
</evidence>
<dbReference type="GO" id="GO:0003908">
    <property type="term" value="F:methylated-DNA-[protein]-cysteine S-methyltransferase activity"/>
    <property type="evidence" value="ECO:0007669"/>
    <property type="project" value="UniProtKB-EC"/>
</dbReference>
<dbReference type="NCBIfam" id="TIGR00589">
    <property type="entry name" value="ogt"/>
    <property type="match status" value="1"/>
</dbReference>
<dbReference type="Gene3D" id="1.10.10.10">
    <property type="entry name" value="Winged helix-like DNA-binding domain superfamily/Winged helix DNA-binding domain"/>
    <property type="match status" value="1"/>
</dbReference>
<dbReference type="AlphaFoldDB" id="A0A2N5N8W5"/>
<evidence type="ECO:0000313" key="10">
    <source>
        <dbReference type="EMBL" id="PLT46730.1"/>
    </source>
</evidence>
<sequence>MSAEENRLYWSVLEKDGWRLHAAADADGFAFCGSQDAPFEELAEWAAARRPGAALERSDRVLQPYLDELAALLSGASREFRLPLSLGGTAFQRTVWDELRRIPYGETRTYAQIAEAIGRPSAARAVGAAIGANPVLMPVPCHRVVGSGGTLTGYRGGLEMKRRLLELESSVRLRLSAER</sequence>
<evidence type="ECO:0000256" key="7">
    <source>
        <dbReference type="ARBA" id="ARBA00023204"/>
    </source>
</evidence>
<dbReference type="InterPro" id="IPR001497">
    <property type="entry name" value="MethylDNA_cys_MeTrfase_AS"/>
</dbReference>
<dbReference type="CDD" id="cd06445">
    <property type="entry name" value="ATase"/>
    <property type="match status" value="1"/>
</dbReference>
<dbReference type="EC" id="2.1.1.63" evidence="3"/>
<dbReference type="PROSITE" id="PS00374">
    <property type="entry name" value="MGMT"/>
    <property type="match status" value="1"/>
</dbReference>
<organism evidence="10 11">
    <name type="scientific">Paenibacillus pasadenensis</name>
    <dbReference type="NCBI Taxonomy" id="217090"/>
    <lineage>
        <taxon>Bacteria</taxon>
        <taxon>Bacillati</taxon>
        <taxon>Bacillota</taxon>
        <taxon>Bacilli</taxon>
        <taxon>Bacillales</taxon>
        <taxon>Paenibacillaceae</taxon>
        <taxon>Paenibacillus</taxon>
    </lineage>
</organism>
<feature type="domain" description="Methylated-DNA-[protein]-cysteine S-methyltransferase DNA binding" evidence="9">
    <location>
        <begin position="90"/>
        <end position="169"/>
    </location>
</feature>
<dbReference type="SUPFAM" id="SSF53155">
    <property type="entry name" value="Methylated DNA-protein cysteine methyltransferase domain"/>
    <property type="match status" value="1"/>
</dbReference>
<comment type="caution">
    <text evidence="10">The sequence shown here is derived from an EMBL/GenBank/DDBJ whole genome shotgun (WGS) entry which is preliminary data.</text>
</comment>
<evidence type="ECO:0000259" key="9">
    <source>
        <dbReference type="Pfam" id="PF01035"/>
    </source>
</evidence>
<dbReference type="RefSeq" id="WP_028597210.1">
    <property type="nucleotide sequence ID" value="NZ_BIMM01000001.1"/>
</dbReference>
<dbReference type="FunFam" id="1.10.10.10:FF:000214">
    <property type="entry name" value="Methylated-DNA--protein-cysteine methyltransferase"/>
    <property type="match status" value="1"/>
</dbReference>
<name>A0A2N5N8W5_9BACL</name>
<dbReference type="InterPro" id="IPR036217">
    <property type="entry name" value="MethylDNA_cys_MeTrfase_DNAb"/>
</dbReference>
<evidence type="ECO:0000313" key="11">
    <source>
        <dbReference type="Proteomes" id="UP000234789"/>
    </source>
</evidence>
<proteinExistence type="inferred from homology"/>
<dbReference type="PANTHER" id="PTHR10815">
    <property type="entry name" value="METHYLATED-DNA--PROTEIN-CYSTEINE METHYLTRANSFERASE"/>
    <property type="match status" value="1"/>
</dbReference>
<protein>
    <recommendedName>
        <fullName evidence="3">methylated-DNA--[protein]-cysteine S-methyltransferase</fullName>
        <ecNumber evidence="3">2.1.1.63</ecNumber>
    </recommendedName>
</protein>
<dbReference type="GO" id="GO:0032259">
    <property type="term" value="P:methylation"/>
    <property type="evidence" value="ECO:0007669"/>
    <property type="project" value="UniProtKB-KW"/>
</dbReference>
<evidence type="ECO:0000256" key="5">
    <source>
        <dbReference type="ARBA" id="ARBA00022679"/>
    </source>
</evidence>
<keyword evidence="5 10" id="KW-0808">Transferase</keyword>
<dbReference type="InterPro" id="IPR014048">
    <property type="entry name" value="MethylDNA_cys_MeTrfase_DNA-bd"/>
</dbReference>
<dbReference type="Proteomes" id="UP000234789">
    <property type="component" value="Unassembled WGS sequence"/>
</dbReference>
<keyword evidence="7" id="KW-0234">DNA repair</keyword>
<dbReference type="EMBL" id="NFEZ01000003">
    <property type="protein sequence ID" value="PLT46730.1"/>
    <property type="molecule type" value="Genomic_DNA"/>
</dbReference>
<dbReference type="PANTHER" id="PTHR10815:SF12">
    <property type="entry name" value="METHYLATED-DNA--PROTEIN-CYSTEINE METHYLTRANSFERASE, INDUCIBLE"/>
    <property type="match status" value="1"/>
</dbReference>
<comment type="catalytic activity">
    <reaction evidence="8">
        <text>a 6-O-methyl-2'-deoxyguanosine in DNA + L-cysteinyl-[protein] = S-methyl-L-cysteinyl-[protein] + a 2'-deoxyguanosine in DNA</text>
        <dbReference type="Rhea" id="RHEA:24000"/>
        <dbReference type="Rhea" id="RHEA-COMP:10131"/>
        <dbReference type="Rhea" id="RHEA-COMP:10132"/>
        <dbReference type="Rhea" id="RHEA-COMP:11367"/>
        <dbReference type="Rhea" id="RHEA-COMP:11368"/>
        <dbReference type="ChEBI" id="CHEBI:29950"/>
        <dbReference type="ChEBI" id="CHEBI:82612"/>
        <dbReference type="ChEBI" id="CHEBI:85445"/>
        <dbReference type="ChEBI" id="CHEBI:85448"/>
        <dbReference type="EC" id="2.1.1.63"/>
    </reaction>
</comment>
<dbReference type="InterPro" id="IPR036631">
    <property type="entry name" value="MGMT_N_sf"/>
</dbReference>
<dbReference type="SUPFAM" id="SSF46767">
    <property type="entry name" value="Methylated DNA-protein cysteine methyltransferase, C-terminal domain"/>
    <property type="match status" value="1"/>
</dbReference>
<dbReference type="InterPro" id="IPR036388">
    <property type="entry name" value="WH-like_DNA-bd_sf"/>
</dbReference>